<name>A0A1D8TMP4_9CYAN</name>
<protein>
    <submittedName>
        <fullName evidence="1">DNA-binding protein</fullName>
    </submittedName>
</protein>
<reference evidence="2" key="1">
    <citation type="submission" date="2016-10" db="EMBL/GenBank/DDBJ databases">
        <title>Comparative genomics uncovers the prolific and rare metabolic potential of the cyanobacterial genus Moorea.</title>
        <authorList>
            <person name="Leao T."/>
            <person name="Castelao G."/>
            <person name="Korobeynikov A."/>
            <person name="Monroe E.A."/>
            <person name="Podell S."/>
            <person name="Glukhov E."/>
            <person name="Allen E."/>
            <person name="Gerwick W.H."/>
            <person name="Gerwick L."/>
        </authorList>
    </citation>
    <scope>NUCLEOTIDE SEQUENCE [LARGE SCALE GENOMIC DNA]</scope>
    <source>
        <strain evidence="2">PAL-8-15-08-1</strain>
    </source>
</reference>
<dbReference type="OrthoDB" id="517841at2"/>
<proteinExistence type="predicted"/>
<organism evidence="1 2">
    <name type="scientific">Moorena producens PAL-8-15-08-1</name>
    <dbReference type="NCBI Taxonomy" id="1458985"/>
    <lineage>
        <taxon>Bacteria</taxon>
        <taxon>Bacillati</taxon>
        <taxon>Cyanobacteriota</taxon>
        <taxon>Cyanophyceae</taxon>
        <taxon>Coleofasciculales</taxon>
        <taxon>Coleofasciculaceae</taxon>
        <taxon>Moorena</taxon>
    </lineage>
</organism>
<dbReference type="KEGG" id="mpro:BJP34_05135"/>
<gene>
    <name evidence="1" type="ORF">BJP34_05135</name>
</gene>
<dbReference type="AlphaFoldDB" id="A0A1D8TMP4"/>
<dbReference type="Proteomes" id="UP000177870">
    <property type="component" value="Chromosome"/>
</dbReference>
<evidence type="ECO:0000313" key="1">
    <source>
        <dbReference type="EMBL" id="AOW98917.1"/>
    </source>
</evidence>
<dbReference type="EMBL" id="CP017599">
    <property type="protein sequence ID" value="AOW98917.1"/>
    <property type="molecule type" value="Genomic_DNA"/>
</dbReference>
<keyword evidence="1" id="KW-0238">DNA-binding</keyword>
<sequence>MVVGTTQAASLLGISSQRLRMLLSKDRIKGAKKVGRFWQIPLYDGVPVVTEGRRGPKGTWNQEKHLETTYIHVNEEALKSNHKNQTSLPVFTVKRGERTHYCHEVEIAGACRLVYRPNQAESISDSVWLQVEPNVPVTTKVFTGSEDLDETLEECQDSLDATVHEVS</sequence>
<evidence type="ECO:0000313" key="2">
    <source>
        <dbReference type="Proteomes" id="UP000177870"/>
    </source>
</evidence>
<dbReference type="RefSeq" id="WP_070391419.1">
    <property type="nucleotide sequence ID" value="NZ_CP017599.1"/>
</dbReference>
<accession>A0A1D8TMP4</accession>
<dbReference type="GO" id="GO:0003677">
    <property type="term" value="F:DNA binding"/>
    <property type="evidence" value="ECO:0007669"/>
    <property type="project" value="UniProtKB-KW"/>
</dbReference>